<name>A0A1M5XHP9_9BACT</name>
<sequence>MSIIDIALLIFIALGAYGGYKDGFVVEIFSLIGIVLGVLGGFKLMGWAMVRLADRFNIDEKVLPYVAFGVVFIAIVVAVSLTARLIKASFNKTLLGAADQAAGAVLGIMKTTFMLSIMLWIVDSLEIKLPERWTDHSWVYPVVAGVAPKITHWIGGILPFFKDVF</sequence>
<feature type="transmembrane region" description="Helical" evidence="5">
    <location>
        <begin position="62"/>
        <end position="81"/>
    </location>
</feature>
<dbReference type="GO" id="GO:0016020">
    <property type="term" value="C:membrane"/>
    <property type="evidence" value="ECO:0007669"/>
    <property type="project" value="UniProtKB-SubCell"/>
</dbReference>
<keyword evidence="7" id="KW-1185">Reference proteome</keyword>
<evidence type="ECO:0000256" key="1">
    <source>
        <dbReference type="ARBA" id="ARBA00004141"/>
    </source>
</evidence>
<evidence type="ECO:0000256" key="3">
    <source>
        <dbReference type="ARBA" id="ARBA00022989"/>
    </source>
</evidence>
<keyword evidence="4 5" id="KW-0472">Membrane</keyword>
<dbReference type="RefSeq" id="WP_073143033.1">
    <property type="nucleotide sequence ID" value="NZ_FQWQ01000006.1"/>
</dbReference>
<dbReference type="PANTHER" id="PTHR37306:SF1">
    <property type="entry name" value="COLICIN V PRODUCTION PROTEIN"/>
    <property type="match status" value="1"/>
</dbReference>
<evidence type="ECO:0000256" key="5">
    <source>
        <dbReference type="SAM" id="Phobius"/>
    </source>
</evidence>
<dbReference type="PANTHER" id="PTHR37306">
    <property type="entry name" value="COLICIN V PRODUCTION PROTEIN"/>
    <property type="match status" value="1"/>
</dbReference>
<dbReference type="Pfam" id="PF02674">
    <property type="entry name" value="Colicin_V"/>
    <property type="match status" value="1"/>
</dbReference>
<evidence type="ECO:0000256" key="2">
    <source>
        <dbReference type="ARBA" id="ARBA00022692"/>
    </source>
</evidence>
<proteinExistence type="predicted"/>
<reference evidence="6 7" key="1">
    <citation type="submission" date="2016-11" db="EMBL/GenBank/DDBJ databases">
        <authorList>
            <person name="Jaros S."/>
            <person name="Januszkiewicz K."/>
            <person name="Wedrychowicz H."/>
        </authorList>
    </citation>
    <scope>NUCLEOTIDE SEQUENCE [LARGE SCALE GENOMIC DNA]</scope>
    <source>
        <strain evidence="6 7">DSM 24574</strain>
    </source>
</reference>
<evidence type="ECO:0000313" key="6">
    <source>
        <dbReference type="EMBL" id="SHH99357.1"/>
    </source>
</evidence>
<keyword evidence="3 5" id="KW-1133">Transmembrane helix</keyword>
<dbReference type="GO" id="GO:0009403">
    <property type="term" value="P:toxin biosynthetic process"/>
    <property type="evidence" value="ECO:0007669"/>
    <property type="project" value="InterPro"/>
</dbReference>
<dbReference type="InterPro" id="IPR003825">
    <property type="entry name" value="Colicin-V_CvpA"/>
</dbReference>
<dbReference type="OrthoDB" id="9799585at2"/>
<feature type="transmembrane region" description="Helical" evidence="5">
    <location>
        <begin position="101"/>
        <end position="122"/>
    </location>
</feature>
<organism evidence="6 7">
    <name type="scientific">Chryseolinea serpens</name>
    <dbReference type="NCBI Taxonomy" id="947013"/>
    <lineage>
        <taxon>Bacteria</taxon>
        <taxon>Pseudomonadati</taxon>
        <taxon>Bacteroidota</taxon>
        <taxon>Cytophagia</taxon>
        <taxon>Cytophagales</taxon>
        <taxon>Fulvivirgaceae</taxon>
        <taxon>Chryseolinea</taxon>
    </lineage>
</organism>
<dbReference type="EMBL" id="FQWQ01000006">
    <property type="protein sequence ID" value="SHH99357.1"/>
    <property type="molecule type" value="Genomic_DNA"/>
</dbReference>
<feature type="transmembrane region" description="Helical" evidence="5">
    <location>
        <begin position="28"/>
        <end position="50"/>
    </location>
</feature>
<keyword evidence="2 5" id="KW-0812">Transmembrane</keyword>
<dbReference type="Proteomes" id="UP000184212">
    <property type="component" value="Unassembled WGS sequence"/>
</dbReference>
<protein>
    <submittedName>
        <fullName evidence="6">Membrane protein required for colicin V production</fullName>
    </submittedName>
</protein>
<dbReference type="STRING" id="947013.SAMN04488109_6574"/>
<evidence type="ECO:0000256" key="4">
    <source>
        <dbReference type="ARBA" id="ARBA00023136"/>
    </source>
</evidence>
<gene>
    <name evidence="6" type="ORF">SAMN04488109_6574</name>
</gene>
<evidence type="ECO:0000313" key="7">
    <source>
        <dbReference type="Proteomes" id="UP000184212"/>
    </source>
</evidence>
<accession>A0A1M5XHP9</accession>
<dbReference type="AlphaFoldDB" id="A0A1M5XHP9"/>
<comment type="subcellular location">
    <subcellularLocation>
        <location evidence="1">Membrane</location>
        <topology evidence="1">Multi-pass membrane protein</topology>
    </subcellularLocation>
</comment>